<feature type="transmembrane region" description="Helical" evidence="6">
    <location>
        <begin position="433"/>
        <end position="455"/>
    </location>
</feature>
<evidence type="ECO:0000256" key="2">
    <source>
        <dbReference type="ARBA" id="ARBA00009671"/>
    </source>
</evidence>
<dbReference type="GO" id="GO:0016020">
    <property type="term" value="C:membrane"/>
    <property type="evidence" value="ECO:0007669"/>
    <property type="project" value="UniProtKB-SubCell"/>
</dbReference>
<dbReference type="PANTHER" id="PTHR12308:SF40">
    <property type="entry name" value="ANOCTAMIN-10"/>
    <property type="match status" value="1"/>
</dbReference>
<feature type="domain" description="Anoctamin transmembrane" evidence="8">
    <location>
        <begin position="200"/>
        <end position="491"/>
    </location>
</feature>
<feature type="transmembrane region" description="Helical" evidence="6">
    <location>
        <begin position="357"/>
        <end position="377"/>
    </location>
</feature>
<feature type="transmembrane region" description="Helical" evidence="6">
    <location>
        <begin position="491"/>
        <end position="512"/>
    </location>
</feature>
<keyword evidence="10" id="KW-1185">Reference proteome</keyword>
<evidence type="ECO:0000256" key="5">
    <source>
        <dbReference type="ARBA" id="ARBA00023136"/>
    </source>
</evidence>
<proteinExistence type="evidence at protein level"/>
<gene>
    <name evidence="9 11" type="primary">Ano10</name>
</gene>
<dbReference type="Proteomes" id="UP000002494">
    <property type="component" value="Chromosome 8"/>
</dbReference>
<feature type="transmembrane region" description="Helical" evidence="6">
    <location>
        <begin position="243"/>
        <end position="261"/>
    </location>
</feature>
<comment type="similarity">
    <text evidence="2 6">Belongs to the anoctamin family.</text>
</comment>
<protein>
    <recommendedName>
        <fullName evidence="6">Anoctamin</fullName>
    </recommendedName>
</protein>
<evidence type="ECO:0000256" key="7">
    <source>
        <dbReference type="SAM" id="MobiDB-lite"/>
    </source>
</evidence>
<evidence type="ECO:0000313" key="11">
    <source>
        <dbReference type="RGD" id="1308260"/>
    </source>
</evidence>
<dbReference type="KEGG" id="rno:301111"/>
<accession>A0A8I6A4Y6</accession>
<dbReference type="CTD" id="55129"/>
<feature type="transmembrane region" description="Helical" evidence="6">
    <location>
        <begin position="315"/>
        <end position="337"/>
    </location>
</feature>
<evidence type="ECO:0000313" key="9">
    <source>
        <dbReference type="Ensembl" id="ENSRNOP00000087856.2"/>
    </source>
</evidence>
<dbReference type="RGD" id="1308260">
    <property type="gene designation" value="Ano10"/>
</dbReference>
<dbReference type="PANTHER" id="PTHR12308">
    <property type="entry name" value="ANOCTAMIN"/>
    <property type="match status" value="1"/>
</dbReference>
<evidence type="ECO:0000256" key="6">
    <source>
        <dbReference type="RuleBase" id="RU280814"/>
    </source>
</evidence>
<comment type="subcellular location">
    <subcellularLocation>
        <location evidence="1 6">Membrane</location>
        <topology evidence="1 6">Multi-pass membrane protein</topology>
    </subcellularLocation>
</comment>
<feature type="transmembrane region" description="Helical" evidence="6">
    <location>
        <begin position="400"/>
        <end position="421"/>
    </location>
</feature>
<feature type="transmembrane region" description="Helical" evidence="6">
    <location>
        <begin position="208"/>
        <end position="237"/>
    </location>
</feature>
<dbReference type="GeneTree" id="ENSGT00940000157537"/>
<evidence type="ECO:0000256" key="4">
    <source>
        <dbReference type="ARBA" id="ARBA00022989"/>
    </source>
</evidence>
<organism evidence="9 10">
    <name type="scientific">Rattus norvegicus</name>
    <name type="common">Rat</name>
    <dbReference type="NCBI Taxonomy" id="10116"/>
    <lineage>
        <taxon>Eukaryota</taxon>
        <taxon>Metazoa</taxon>
        <taxon>Chordata</taxon>
        <taxon>Craniata</taxon>
        <taxon>Vertebrata</taxon>
        <taxon>Euteleostomi</taxon>
        <taxon>Mammalia</taxon>
        <taxon>Eutheria</taxon>
        <taxon>Euarchontoglires</taxon>
        <taxon>Glires</taxon>
        <taxon>Rodentia</taxon>
        <taxon>Myomorpha</taxon>
        <taxon>Muroidea</taxon>
        <taxon>Muridae</taxon>
        <taxon>Murinae</taxon>
        <taxon>Rattus</taxon>
    </lineage>
</organism>
<dbReference type="AlphaFoldDB" id="A0A8I6A4Y6"/>
<evidence type="ECO:0000259" key="8">
    <source>
        <dbReference type="Pfam" id="PF04547"/>
    </source>
</evidence>
<feature type="transmembrane region" description="Helical" evidence="6">
    <location>
        <begin position="527"/>
        <end position="549"/>
    </location>
</feature>
<evidence type="ECO:0000256" key="3">
    <source>
        <dbReference type="ARBA" id="ARBA00022692"/>
    </source>
</evidence>
<evidence type="ECO:0007829" key="12">
    <source>
        <dbReference type="PeptideAtlas" id="A0A8I6A4Y6"/>
    </source>
</evidence>
<keyword evidence="5 6" id="KW-0472">Membrane</keyword>
<dbReference type="InterPro" id="IPR007632">
    <property type="entry name" value="Anoctamin"/>
</dbReference>
<reference evidence="9" key="1">
    <citation type="submission" date="2024-01" db="EMBL/GenBank/DDBJ databases">
        <title>GRCr8: a new rat reference genome assembly contstructed from accurate long reads and long range scaffolding.</title>
        <authorList>
            <person name="Doris P.A."/>
            <person name="Kalbfleisch T."/>
            <person name="Li K."/>
            <person name="Howe K."/>
            <person name="Wood J."/>
        </authorList>
    </citation>
    <scope>NUCLEOTIDE SEQUENCE [LARGE SCALE GENOMIC DNA]</scope>
    <source>
        <strain evidence="9">Brown Norway</strain>
    </source>
</reference>
<evidence type="ECO:0000256" key="1">
    <source>
        <dbReference type="ARBA" id="ARBA00004141"/>
    </source>
</evidence>
<dbReference type="Pfam" id="PF04547">
    <property type="entry name" value="Anoctamin"/>
    <property type="match status" value="1"/>
</dbReference>
<reference evidence="9" key="3">
    <citation type="submission" date="2025-09" db="UniProtKB">
        <authorList>
            <consortium name="Ensembl"/>
        </authorList>
    </citation>
    <scope>IDENTIFICATION</scope>
    <source>
        <strain evidence="9">Brown Norway</strain>
    </source>
</reference>
<sequence>MKGILSTVDTCESSFTPLVVIELAQDVKEETKEWLKSRIISPKKDGGAQLLFRPLLNKYEKETLENQNLYLVGASNIRLLLGAEAVGLVKECTDGAMRAFTYRTRHNFKGFHGNNDDFLTMAECQFIIKHELENLRARDEKMIPGYPQAKLYPGKSLMRRLLTSGIVTQVFPLHDTEALKKLEDTWYTRFALKYQPIDSIRGYFGETIALYFGFLEYFTFALIPMAVIGLPYYLFVWEDYDKYVIFASFNLIWSTVILEVWKRGCANMTYRWGTLVMKRQFEEPRPGFHGVLGINSVTGREEPVYSSYKRQLRTYLVSLPFVCLCLYFSLYVMMIYFDMEDWALSLHEDSGSEWTSLLLYVPSIVYAIVIEIMNRLYRYAAEFLTSWENHRLESAYQNHLVLKVLVFNFLNCFASLFYIAFVLKDMKLLRQSLATLLITSQILNQVVESLLPYWLQRKYCARVKRKVRALKSDVDTTLYEQVLLEKEMGTYLLAFETMSVISVVTNCALIGMSPQVNAVFPESKTDLVLIVVAVEHALLALKFILAFAIPDKPRHIQMKLARLEFESLEALKQQQMKLVAESLKEESQEEEKEAAACRMPATLPQPELRNNCITPGQGGDASLS</sequence>
<dbReference type="InterPro" id="IPR049452">
    <property type="entry name" value="Anoctamin_TM"/>
</dbReference>
<keyword evidence="3 6" id="KW-0812">Transmembrane</keyword>
<dbReference type="AGR" id="RGD:1308260"/>
<feature type="region of interest" description="Disordered" evidence="7">
    <location>
        <begin position="583"/>
        <end position="624"/>
    </location>
</feature>
<reference evidence="9" key="2">
    <citation type="submission" date="2025-08" db="UniProtKB">
        <authorList>
            <consortium name="Ensembl"/>
        </authorList>
    </citation>
    <scope>IDENTIFICATION</scope>
    <source>
        <strain evidence="9">Brown Norway</strain>
    </source>
</reference>
<evidence type="ECO:0000313" key="10">
    <source>
        <dbReference type="Proteomes" id="UP000002494"/>
    </source>
</evidence>
<keyword evidence="12" id="KW-1267">Proteomics identification</keyword>
<name>A0A8I6A4Y6_RAT</name>
<keyword evidence="4 6" id="KW-1133">Transmembrane helix</keyword>
<dbReference type="Ensembl" id="ENSRNOT00000119627.2">
    <property type="protein sequence ID" value="ENSRNOP00000087856.2"/>
    <property type="gene ID" value="ENSRNOG00000000219.9"/>
</dbReference>